<evidence type="ECO:0000313" key="12">
    <source>
        <dbReference type="Proteomes" id="UP000663869"/>
    </source>
</evidence>
<dbReference type="Pfam" id="PF01436">
    <property type="entry name" value="NHL"/>
    <property type="match status" value="2"/>
</dbReference>
<dbReference type="EMBL" id="CAJNYV010000031">
    <property type="protein sequence ID" value="CAF3327255.1"/>
    <property type="molecule type" value="Genomic_DNA"/>
</dbReference>
<evidence type="ECO:0000256" key="2">
    <source>
        <dbReference type="ARBA" id="ARBA00022737"/>
    </source>
</evidence>
<dbReference type="EMBL" id="CAJNYD010000019">
    <property type="protein sequence ID" value="CAF3179876.1"/>
    <property type="molecule type" value="Genomic_DNA"/>
</dbReference>
<dbReference type="EMBL" id="CAJNYT010002212">
    <property type="protein sequence ID" value="CAF3456800.1"/>
    <property type="molecule type" value="Genomic_DNA"/>
</dbReference>
<reference evidence="10" key="1">
    <citation type="submission" date="2021-02" db="EMBL/GenBank/DDBJ databases">
        <authorList>
            <person name="Nowell W R."/>
        </authorList>
    </citation>
    <scope>NUCLEOTIDE SEQUENCE</scope>
</reference>
<comment type="caution">
    <text evidence="10">The sequence shown here is derived from an EMBL/GenBank/DDBJ whole genome shotgun (WGS) entry which is preliminary data.</text>
</comment>
<feature type="repeat" description="NHL" evidence="4">
    <location>
        <begin position="347"/>
        <end position="384"/>
    </location>
</feature>
<evidence type="ECO:0000313" key="10">
    <source>
        <dbReference type="EMBL" id="CAF3355447.1"/>
    </source>
</evidence>
<dbReference type="AlphaFoldDB" id="A0A817WHH0"/>
<dbReference type="Proteomes" id="UP000663865">
    <property type="component" value="Unassembled WGS sequence"/>
</dbReference>
<keyword evidence="1" id="KW-0245">EGF-like domain</keyword>
<accession>A0A817WHH0</accession>
<dbReference type="Proteomes" id="UP000663825">
    <property type="component" value="Unassembled WGS sequence"/>
</dbReference>
<evidence type="ECO:0000313" key="8">
    <source>
        <dbReference type="EMBL" id="CAF3327255.1"/>
    </source>
</evidence>
<dbReference type="Gene3D" id="2.10.25.10">
    <property type="entry name" value="Laminin"/>
    <property type="match status" value="1"/>
</dbReference>
<evidence type="ECO:0000313" key="11">
    <source>
        <dbReference type="EMBL" id="CAF3456800.1"/>
    </source>
</evidence>
<proteinExistence type="predicted"/>
<dbReference type="Proteomes" id="UP000663833">
    <property type="component" value="Unassembled WGS sequence"/>
</dbReference>
<feature type="domain" description="NELL2-like EGF" evidence="6">
    <location>
        <begin position="31"/>
        <end position="63"/>
    </location>
</feature>
<dbReference type="InterPro" id="IPR011042">
    <property type="entry name" value="6-blade_b-propeller_TolB-like"/>
</dbReference>
<keyword evidence="2" id="KW-0677">Repeat</keyword>
<feature type="signal peptide" evidence="5">
    <location>
        <begin position="1"/>
        <end position="27"/>
    </location>
</feature>
<organism evidence="10 12">
    <name type="scientific">Rotaria socialis</name>
    <dbReference type="NCBI Taxonomy" id="392032"/>
    <lineage>
        <taxon>Eukaryota</taxon>
        <taxon>Metazoa</taxon>
        <taxon>Spiralia</taxon>
        <taxon>Gnathifera</taxon>
        <taxon>Rotifera</taxon>
        <taxon>Eurotatoria</taxon>
        <taxon>Bdelloidea</taxon>
        <taxon>Philodinida</taxon>
        <taxon>Philodinidae</taxon>
        <taxon>Rotaria</taxon>
    </lineage>
</organism>
<dbReference type="InterPro" id="IPR050952">
    <property type="entry name" value="TRIM-NHL_E3_ligases"/>
</dbReference>
<evidence type="ECO:0000256" key="4">
    <source>
        <dbReference type="PROSITE-ProRule" id="PRU00504"/>
    </source>
</evidence>
<dbReference type="Proteomes" id="UP000663869">
    <property type="component" value="Unassembled WGS sequence"/>
</dbReference>
<dbReference type="Gene3D" id="2.120.10.30">
    <property type="entry name" value="TolB, C-terminal domain"/>
    <property type="match status" value="1"/>
</dbReference>
<evidence type="ECO:0000259" key="6">
    <source>
        <dbReference type="Pfam" id="PF12947"/>
    </source>
</evidence>
<dbReference type="Gene3D" id="2.40.10.500">
    <property type="match status" value="2"/>
</dbReference>
<dbReference type="CDD" id="cd05819">
    <property type="entry name" value="NHL"/>
    <property type="match status" value="1"/>
</dbReference>
<evidence type="ECO:0000256" key="3">
    <source>
        <dbReference type="ARBA" id="ARBA00023157"/>
    </source>
</evidence>
<dbReference type="GO" id="GO:0008270">
    <property type="term" value="F:zinc ion binding"/>
    <property type="evidence" value="ECO:0007669"/>
    <property type="project" value="UniProtKB-KW"/>
</dbReference>
<dbReference type="PANTHER" id="PTHR24104">
    <property type="entry name" value="E3 UBIQUITIN-PROTEIN LIGASE NHLRC1-RELATED"/>
    <property type="match status" value="1"/>
</dbReference>
<sequence length="438" mass="47324">MALYGRLLYAWLLVLVFSLQAFRGGFAHSCCSDNNGGCDPNALCSEDPNTGAMTCTCNVGYANTGSDDNVVCTDRCTVNNGDCCPHADCSHDDATFDVKCTCKPGYTNRGSKSKVICTNTGSASGETDTVNIPADAEWESNGMTIAGGNGKGNAANQLFWPGGLFVDDNQTVVIADFGNHRIMQWKHCDRRSGKVVAGGNGQGIGLHQLNLPTDVLIDTKTNSLIICDWGNRRVVRWSRHRDNTQGEVLISNTQCWGLAMDEQRNLYVSDIGKHEVRRYRLGEQTGTVVAGGNGCGCGNALNQLSNPTYLFVDREHSVYVSDKNNHRVMKWKKGATQGILAAAGKGFGCSPTQLNSPQGLFVDASGTVYVVDSANHRVMRFTKRDTTQGTVVVGGNGAGALANQLITPFGLTFDQNGKLYVVDNNNHRIQRYSLQEHC</sequence>
<dbReference type="PROSITE" id="PS51125">
    <property type="entry name" value="NHL"/>
    <property type="match status" value="1"/>
</dbReference>
<name>A0A817WHH0_9BILA</name>
<evidence type="ECO:0000256" key="1">
    <source>
        <dbReference type="ARBA" id="ARBA00022536"/>
    </source>
</evidence>
<dbReference type="EMBL" id="CAJNXB010003758">
    <property type="protein sequence ID" value="CAF3334285.1"/>
    <property type="molecule type" value="Genomic_DNA"/>
</dbReference>
<protein>
    <recommendedName>
        <fullName evidence="6">NELL2-like EGF domain-containing protein</fullName>
    </recommendedName>
</protein>
<evidence type="ECO:0000256" key="5">
    <source>
        <dbReference type="SAM" id="SignalP"/>
    </source>
</evidence>
<dbReference type="PANTHER" id="PTHR24104:SF25">
    <property type="entry name" value="PROTEIN LIN-41"/>
    <property type="match status" value="1"/>
</dbReference>
<evidence type="ECO:0000313" key="7">
    <source>
        <dbReference type="EMBL" id="CAF3179876.1"/>
    </source>
</evidence>
<dbReference type="Proteomes" id="UP000663872">
    <property type="component" value="Unassembled WGS sequence"/>
</dbReference>
<gene>
    <name evidence="10" type="ORF">FME351_LOCUS4904</name>
    <name evidence="11" type="ORF">GRG538_LOCUS14645</name>
    <name evidence="8" type="ORF">KIK155_LOCUS1167</name>
    <name evidence="7" type="ORF">LUA448_LOCUS898</name>
    <name evidence="9" type="ORF">TIS948_LOCUS21697</name>
</gene>
<keyword evidence="5" id="KW-0732">Signal</keyword>
<dbReference type="InterPro" id="IPR001258">
    <property type="entry name" value="NHL_repeat"/>
</dbReference>
<dbReference type="InterPro" id="IPR024731">
    <property type="entry name" value="NELL2-like_EGF"/>
</dbReference>
<dbReference type="EMBL" id="CAJNYU010000383">
    <property type="protein sequence ID" value="CAF3355447.1"/>
    <property type="molecule type" value="Genomic_DNA"/>
</dbReference>
<feature type="chain" id="PRO_5036232396" description="NELL2-like EGF domain-containing protein" evidence="5">
    <location>
        <begin position="28"/>
        <end position="438"/>
    </location>
</feature>
<dbReference type="OrthoDB" id="41109at2759"/>
<evidence type="ECO:0000313" key="9">
    <source>
        <dbReference type="EMBL" id="CAF3334285.1"/>
    </source>
</evidence>
<dbReference type="SUPFAM" id="SSF101898">
    <property type="entry name" value="NHL repeat"/>
    <property type="match status" value="1"/>
</dbReference>
<dbReference type="Pfam" id="PF12947">
    <property type="entry name" value="EGF_3"/>
    <property type="match status" value="1"/>
</dbReference>
<keyword evidence="3" id="KW-1015">Disulfide bond</keyword>